<accession>A0ABV9NS71</accession>
<evidence type="ECO:0000256" key="1">
    <source>
        <dbReference type="ARBA" id="ARBA00022452"/>
    </source>
</evidence>
<evidence type="ECO:0000256" key="2">
    <source>
        <dbReference type="ARBA" id="ARBA00022692"/>
    </source>
</evidence>
<evidence type="ECO:0000256" key="4">
    <source>
        <dbReference type="SAM" id="SignalP"/>
    </source>
</evidence>
<keyword evidence="1" id="KW-0472">Membrane</keyword>
<organism evidence="7 8">
    <name type="scientific">Coralloluteibacterium thermophilum</name>
    <dbReference type="NCBI Taxonomy" id="2707049"/>
    <lineage>
        <taxon>Bacteria</taxon>
        <taxon>Pseudomonadati</taxon>
        <taxon>Pseudomonadota</taxon>
        <taxon>Gammaproteobacteria</taxon>
        <taxon>Lysobacterales</taxon>
        <taxon>Lysobacteraceae</taxon>
        <taxon>Coralloluteibacterium</taxon>
    </lineage>
</organism>
<name>A0ABV9NS71_9GAMM</name>
<keyword evidence="1" id="KW-1134">Transmembrane beta strand</keyword>
<keyword evidence="2" id="KW-0812">Transmembrane</keyword>
<feature type="chain" id="PRO_5047342769" evidence="4">
    <location>
        <begin position="19"/>
        <end position="548"/>
    </location>
</feature>
<comment type="caution">
    <text evidence="7">The sequence shown here is derived from an EMBL/GenBank/DDBJ whole genome shotgun (WGS) entry which is preliminary data.</text>
</comment>
<evidence type="ECO:0000313" key="7">
    <source>
        <dbReference type="EMBL" id="MFC4729763.1"/>
    </source>
</evidence>
<evidence type="ECO:0000313" key="8">
    <source>
        <dbReference type="Proteomes" id="UP001595892"/>
    </source>
</evidence>
<proteinExistence type="predicted"/>
<dbReference type="EMBL" id="JBHSGG010000050">
    <property type="protein sequence ID" value="MFC4729763.1"/>
    <property type="molecule type" value="Genomic_DNA"/>
</dbReference>
<feature type="domain" description="Haemolysin activator HlyB C-terminal" evidence="5">
    <location>
        <begin position="188"/>
        <end position="447"/>
    </location>
</feature>
<dbReference type="Pfam" id="PF08479">
    <property type="entry name" value="POTRA_2"/>
    <property type="match status" value="1"/>
</dbReference>
<reference evidence="8" key="1">
    <citation type="journal article" date="2019" name="Int. J. Syst. Evol. Microbiol.">
        <title>The Global Catalogue of Microorganisms (GCM) 10K type strain sequencing project: providing services to taxonomists for standard genome sequencing and annotation.</title>
        <authorList>
            <consortium name="The Broad Institute Genomics Platform"/>
            <consortium name="The Broad Institute Genome Sequencing Center for Infectious Disease"/>
            <person name="Wu L."/>
            <person name="Ma J."/>
        </authorList>
    </citation>
    <scope>NUCLEOTIDE SEQUENCE [LARGE SCALE GENOMIC DNA]</scope>
    <source>
        <strain evidence="8">CGMCC 1.13574</strain>
    </source>
</reference>
<dbReference type="Gene3D" id="2.40.160.50">
    <property type="entry name" value="membrane protein fhac: a member of the omp85/tpsb transporter family"/>
    <property type="match status" value="1"/>
</dbReference>
<evidence type="ECO:0000256" key="3">
    <source>
        <dbReference type="ARBA" id="ARBA00023237"/>
    </source>
</evidence>
<dbReference type="Gene3D" id="3.10.20.310">
    <property type="entry name" value="membrane protein fhac"/>
    <property type="match status" value="1"/>
</dbReference>
<gene>
    <name evidence="7" type="ORF">ACFO3Q_16465</name>
</gene>
<dbReference type="Pfam" id="PF03865">
    <property type="entry name" value="ShlB"/>
    <property type="match status" value="1"/>
</dbReference>
<feature type="domain" description="Polypeptide-transport-associated ShlB-type" evidence="6">
    <location>
        <begin position="55"/>
        <end position="127"/>
    </location>
</feature>
<dbReference type="InterPro" id="IPR013686">
    <property type="entry name" value="Polypept-transport_assoc_ShlB"/>
</dbReference>
<dbReference type="InterPro" id="IPR005565">
    <property type="entry name" value="Hemolysn_activator_HlyB_C"/>
</dbReference>
<sequence>MSPLALFVAACLPCAAVAQSGGVALPSVAERGYVADPTIEVRGFRVLQVGEHPDSGITAETMQALADARFAALAGGQPRATLSFDQLQEVAAAITAAYRDAGFIVSTAYLPEQTVEDGIVEIHVLEGRVGRVVVQGAGRYRPGTIAAPLERLQGRILSERELKDALLYARDLPGVSVSSVLQPGEAVGETDIVVVAREADRPVTVSVGANNYGTDLTGRYRAQLGLAWTSPLGIGDAFNLSYAHAFDPSQSRLGALSYSVPVRPGSGVSGILGYSRSELQVRSGSFGALGITGPTSIAYAGGDWKFVNRDDLQMQTSLRYIRERSRLSALGFALSDQEFDVVEAGFTLRRIDTRWRGVDLLQTSLRRAVQDRSLDPDLITPERESDFLVARASYARMQYLSRTQRLLLRLGGQYSRDPLVPMEQFSVGGPDSVRAFGVSEGLGDRGYHAAFEYHVDAPGFAGKTSPFGGRPWRELLEFELFVDHARVLPAAGVRGDALTLQGAGAGLTFRLPDAYGFEFRLAAATPVGGTRSPDGDDLRVWARLGMTF</sequence>
<evidence type="ECO:0000259" key="6">
    <source>
        <dbReference type="Pfam" id="PF08479"/>
    </source>
</evidence>
<dbReference type="PANTHER" id="PTHR34597:SF1">
    <property type="entry name" value="HEME_HEMOPEXIN TRANSPORTER PROTEIN HUXB"/>
    <property type="match status" value="1"/>
</dbReference>
<evidence type="ECO:0000259" key="5">
    <source>
        <dbReference type="Pfam" id="PF03865"/>
    </source>
</evidence>
<protein>
    <submittedName>
        <fullName evidence="7">ShlB/FhaC/HecB family hemolysin secretion/activation protein</fullName>
    </submittedName>
</protein>
<dbReference type="Proteomes" id="UP001595892">
    <property type="component" value="Unassembled WGS sequence"/>
</dbReference>
<feature type="signal peptide" evidence="4">
    <location>
        <begin position="1"/>
        <end position="18"/>
    </location>
</feature>
<dbReference type="PANTHER" id="PTHR34597">
    <property type="entry name" value="SLR1661 PROTEIN"/>
    <property type="match status" value="1"/>
</dbReference>
<keyword evidence="8" id="KW-1185">Reference proteome</keyword>
<keyword evidence="3" id="KW-0998">Cell outer membrane</keyword>
<keyword evidence="4" id="KW-0732">Signal</keyword>
<dbReference type="InterPro" id="IPR051544">
    <property type="entry name" value="TPS_OM_transporter"/>
</dbReference>
<dbReference type="RefSeq" id="WP_377005941.1">
    <property type="nucleotide sequence ID" value="NZ_JBHSGG010000050.1"/>
</dbReference>